<proteinExistence type="predicted"/>
<accession>A0AB39R4S8</accession>
<evidence type="ECO:0000256" key="1">
    <source>
        <dbReference type="SAM" id="MobiDB-lite"/>
    </source>
</evidence>
<reference evidence="2" key="1">
    <citation type="submission" date="2024-07" db="EMBL/GenBank/DDBJ databases">
        <authorList>
            <person name="Yu S.T."/>
        </authorList>
    </citation>
    <scope>NUCLEOTIDE SEQUENCE</scope>
    <source>
        <strain evidence="2">R39</strain>
        <plasmid evidence="2">unnamed1</plasmid>
    </source>
</reference>
<organism evidence="2">
    <name type="scientific">Streptomyces sp. R39</name>
    <dbReference type="NCBI Taxonomy" id="3238631"/>
    <lineage>
        <taxon>Bacteria</taxon>
        <taxon>Bacillati</taxon>
        <taxon>Actinomycetota</taxon>
        <taxon>Actinomycetes</taxon>
        <taxon>Kitasatosporales</taxon>
        <taxon>Streptomycetaceae</taxon>
        <taxon>Streptomyces</taxon>
    </lineage>
</organism>
<geneLocation type="plasmid" evidence="2">
    <name>unnamed1</name>
</geneLocation>
<keyword evidence="2" id="KW-0614">Plasmid</keyword>
<name>A0AB39R4S8_9ACTN</name>
<protein>
    <submittedName>
        <fullName evidence="2">Uncharacterized protein</fullName>
    </submittedName>
</protein>
<feature type="region of interest" description="Disordered" evidence="1">
    <location>
        <begin position="248"/>
        <end position="278"/>
    </location>
</feature>
<feature type="region of interest" description="Disordered" evidence="1">
    <location>
        <begin position="1"/>
        <end position="26"/>
    </location>
</feature>
<feature type="compositionally biased region" description="Basic residues" evidence="1">
    <location>
        <begin position="1"/>
        <end position="10"/>
    </location>
</feature>
<sequence length="467" mass="50910">MNSPRHHQRPFAHDPARWEKEHARAQRTGHFQDSTCQAACELVLVYERTPWGWLAWTVPGDGSPPEIPHQIGVLAPAATRMQRLAVRCLTRRTAWRIAADTALGSLRCSTAAVALVSLLIGLFALSHGAPAEIALPSMLLVPLLAEHLPDRLDDHARAYVRSAEGDSACRYMQRIAALHTSLIQAADGSDRYQLRRSAEIGHNLLWDAAGLLQTQDTRSASADLIACERLMLQLAHEVAEILKHTAQETSDADQASGSARPSGSAGTAPATHPAPRHRANPLLQKGIFPMLQPDPSRAVRSADVYLLFAHEPYHPAGVQEINTTVVASSSLLHHRVRQPDGARIHRLLVRGRRPGEIVPLSTLTHELDGGARWPEVGDWEAVTTDLLQLVRDNDCDALNLSLPDIERALACAGPHSEVRVIDPTSGAHHTYGPADRIEVLIEVGRHLAWAEAGSPLWPGDDLLAPLD</sequence>
<dbReference type="EMBL" id="CP163442">
    <property type="protein sequence ID" value="XDQ49914.1"/>
    <property type="molecule type" value="Genomic_DNA"/>
</dbReference>
<feature type="compositionally biased region" description="Basic and acidic residues" evidence="1">
    <location>
        <begin position="11"/>
        <end position="24"/>
    </location>
</feature>
<gene>
    <name evidence="2" type="ORF">AB5J52_48190</name>
</gene>
<dbReference type="RefSeq" id="WP_369228440.1">
    <property type="nucleotide sequence ID" value="NZ_CP163442.1"/>
</dbReference>
<evidence type="ECO:0000313" key="2">
    <source>
        <dbReference type="EMBL" id="XDQ49914.1"/>
    </source>
</evidence>
<dbReference type="AlphaFoldDB" id="A0AB39R4S8"/>
<feature type="compositionally biased region" description="Low complexity" evidence="1">
    <location>
        <begin position="255"/>
        <end position="273"/>
    </location>
</feature>